<evidence type="ECO:0000313" key="3">
    <source>
        <dbReference type="EMBL" id="TWJ11862.1"/>
    </source>
</evidence>
<reference evidence="3 4" key="1">
    <citation type="journal article" date="2013" name="Stand. Genomic Sci.">
        <title>Genomic Encyclopedia of Type Strains, Phase I: The one thousand microbial genomes (KMG-I) project.</title>
        <authorList>
            <person name="Kyrpides N.C."/>
            <person name="Woyke T."/>
            <person name="Eisen J.A."/>
            <person name="Garrity G."/>
            <person name="Lilburn T.G."/>
            <person name="Beck B.J."/>
            <person name="Whitman W.B."/>
            <person name="Hugenholtz P."/>
            <person name="Klenk H.P."/>
        </authorList>
    </citation>
    <scope>NUCLEOTIDE SEQUENCE [LARGE SCALE GENOMIC DNA]</scope>
    <source>
        <strain evidence="3 4">DSM 45044</strain>
    </source>
</reference>
<comment type="caution">
    <text evidence="3">The sequence shown here is derived from an EMBL/GenBank/DDBJ whole genome shotgun (WGS) entry which is preliminary data.</text>
</comment>
<dbReference type="Proteomes" id="UP000321617">
    <property type="component" value="Unassembled WGS sequence"/>
</dbReference>
<keyword evidence="4" id="KW-1185">Reference proteome</keyword>
<feature type="compositionally biased region" description="Pro residues" evidence="1">
    <location>
        <begin position="35"/>
        <end position="62"/>
    </location>
</feature>
<dbReference type="AlphaFoldDB" id="A0A562V222"/>
<sequence>MIHMSYQPEEGSWQPPGGPQQPYQGSSSHHYGDPDPTPPQQPGGYPYGPPPGAPYYGPPPEYHPQGVYGPPGGPPPPRRGLPVGAVIGLLVGGFVILALLAVGAVLFANRGGDETAHIENTGEPPQPTVPDDGSVPQPSFDPNADIGGDGIFLVGEDIEPGDYRATVPEESVLCYWERLSATTGEFEDIIANGVAEPGENVTVTIEESDKAFATDGCGAWRRA</sequence>
<dbReference type="EMBL" id="VLLL01000006">
    <property type="protein sequence ID" value="TWJ11862.1"/>
    <property type="molecule type" value="Genomic_DNA"/>
</dbReference>
<evidence type="ECO:0000313" key="4">
    <source>
        <dbReference type="Proteomes" id="UP000321617"/>
    </source>
</evidence>
<evidence type="ECO:0000256" key="2">
    <source>
        <dbReference type="SAM" id="Phobius"/>
    </source>
</evidence>
<keyword evidence="2" id="KW-0472">Membrane</keyword>
<keyword evidence="2" id="KW-1133">Transmembrane helix</keyword>
<feature type="compositionally biased region" description="Low complexity" evidence="1">
    <location>
        <begin position="11"/>
        <end position="28"/>
    </location>
</feature>
<feature type="transmembrane region" description="Helical" evidence="2">
    <location>
        <begin position="83"/>
        <end position="108"/>
    </location>
</feature>
<organism evidence="3 4">
    <name type="scientific">Stackebrandtia albiflava</name>
    <dbReference type="NCBI Taxonomy" id="406432"/>
    <lineage>
        <taxon>Bacteria</taxon>
        <taxon>Bacillati</taxon>
        <taxon>Actinomycetota</taxon>
        <taxon>Actinomycetes</taxon>
        <taxon>Glycomycetales</taxon>
        <taxon>Glycomycetaceae</taxon>
        <taxon>Stackebrandtia</taxon>
    </lineage>
</organism>
<name>A0A562V222_9ACTN</name>
<proteinExistence type="predicted"/>
<accession>A0A562V222</accession>
<keyword evidence="2" id="KW-0812">Transmembrane</keyword>
<gene>
    <name evidence="3" type="ORF">LX16_2599</name>
</gene>
<evidence type="ECO:0000256" key="1">
    <source>
        <dbReference type="SAM" id="MobiDB-lite"/>
    </source>
</evidence>
<feature type="region of interest" description="Disordered" evidence="1">
    <location>
        <begin position="1"/>
        <end position="75"/>
    </location>
</feature>
<protein>
    <submittedName>
        <fullName evidence="3">Uncharacterized protein</fullName>
    </submittedName>
</protein>